<organism evidence="1 2">
    <name type="scientific">Pseudomonas fluorescens</name>
    <dbReference type="NCBI Taxonomy" id="294"/>
    <lineage>
        <taxon>Bacteria</taxon>
        <taxon>Pseudomonadati</taxon>
        <taxon>Pseudomonadota</taxon>
        <taxon>Gammaproteobacteria</taxon>
        <taxon>Pseudomonadales</taxon>
        <taxon>Pseudomonadaceae</taxon>
        <taxon>Pseudomonas</taxon>
    </lineage>
</organism>
<comment type="caution">
    <text evidence="1">The sequence shown here is derived from an EMBL/GenBank/DDBJ whole genome shotgun (WGS) entry which is preliminary data.</text>
</comment>
<dbReference type="AlphaFoldDB" id="A0A0D0SYX1"/>
<dbReference type="AntiFam" id="ANF00178">
    <property type="entry name" value="Shadow ORF (opposite dhbF)"/>
</dbReference>
<evidence type="ECO:0000313" key="2">
    <source>
        <dbReference type="Proteomes" id="UP000032210"/>
    </source>
</evidence>
<dbReference type="Proteomes" id="UP000032210">
    <property type="component" value="Unassembled WGS sequence"/>
</dbReference>
<sequence length="82" mass="9051">MLLGQQQANAAVLDHIAQAVLRIFRIQRHISATGLEHRQQADNHVQAAFSGDAYQRIRADTQLDQLVRKLVGAPVELGVAEL</sequence>
<protein>
    <submittedName>
        <fullName evidence="1">Uncharacterized protein</fullName>
    </submittedName>
</protein>
<proteinExistence type="predicted"/>
<evidence type="ECO:0000313" key="1">
    <source>
        <dbReference type="EMBL" id="KIR14080.1"/>
    </source>
</evidence>
<gene>
    <name evidence="1" type="ORF">PFLU3_56930</name>
</gene>
<reference evidence="1 2" key="1">
    <citation type="submission" date="2015-01" db="EMBL/GenBank/DDBJ databases">
        <title>Genome sequence of the beneficial rhizobacterium Pseudomonas fluorescens 2-79.</title>
        <authorList>
            <person name="Thuermer A."/>
            <person name="Daniel R."/>
        </authorList>
    </citation>
    <scope>NUCLEOTIDE SEQUENCE [LARGE SCALE GENOMIC DNA]</scope>
    <source>
        <strain evidence="1 2">2-79</strain>
    </source>
</reference>
<dbReference type="PATRIC" id="fig|294.125.peg.5857"/>
<dbReference type="EMBL" id="JXCQ01000136">
    <property type="protein sequence ID" value="KIR14080.1"/>
    <property type="molecule type" value="Genomic_DNA"/>
</dbReference>
<name>A0A0D0SYX1_PSEFL</name>
<accession>A0A0D0SYX1</accession>